<evidence type="ECO:0000256" key="3">
    <source>
        <dbReference type="ARBA" id="ARBA00022679"/>
    </source>
</evidence>
<dbReference type="PROSITE" id="PS00444">
    <property type="entry name" value="POLYPRENYL_SYNTHASE_2"/>
    <property type="match status" value="1"/>
</dbReference>
<gene>
    <name evidence="8" type="primary">ispA</name>
    <name evidence="8" type="ORF">E3U44_11295</name>
</gene>
<evidence type="ECO:0000256" key="4">
    <source>
        <dbReference type="ARBA" id="ARBA00022723"/>
    </source>
</evidence>
<comment type="similarity">
    <text evidence="2 7">Belongs to the FPP/GGPP synthase family.</text>
</comment>
<organism evidence="8 9">
    <name type="scientific">Nitrosococcus wardiae</name>
    <dbReference type="NCBI Taxonomy" id="1814290"/>
    <lineage>
        <taxon>Bacteria</taxon>
        <taxon>Pseudomonadati</taxon>
        <taxon>Pseudomonadota</taxon>
        <taxon>Gammaproteobacteria</taxon>
        <taxon>Chromatiales</taxon>
        <taxon>Chromatiaceae</taxon>
        <taxon>Nitrosococcus</taxon>
    </lineage>
</organism>
<dbReference type="EMBL" id="CP038033">
    <property type="protein sequence ID" value="QBQ55035.1"/>
    <property type="molecule type" value="Genomic_DNA"/>
</dbReference>
<dbReference type="EC" id="2.5.1.10" evidence="8"/>
<keyword evidence="4" id="KW-0479">Metal-binding</keyword>
<dbReference type="SFLD" id="SFLDG01017">
    <property type="entry name" value="Polyprenyl_Transferase_Like"/>
    <property type="match status" value="1"/>
</dbReference>
<keyword evidence="5" id="KW-0460">Magnesium</keyword>
<dbReference type="OrthoDB" id="9805316at2"/>
<comment type="cofactor">
    <cofactor evidence="1">
        <name>Mg(2+)</name>
        <dbReference type="ChEBI" id="CHEBI:18420"/>
    </cofactor>
</comment>
<protein>
    <submittedName>
        <fullName evidence="8">(2E,6E)-farnesyl diphosphate synthase</fullName>
        <ecNumber evidence="8">2.5.1.10</ecNumber>
    </submittedName>
</protein>
<dbReference type="GO" id="GO:0008654">
    <property type="term" value="P:phospholipid biosynthetic process"/>
    <property type="evidence" value="ECO:0007669"/>
    <property type="project" value="UniProtKB-ARBA"/>
</dbReference>
<dbReference type="NCBIfam" id="NF007877">
    <property type="entry name" value="PRK10581.1"/>
    <property type="match status" value="1"/>
</dbReference>
<reference evidence="8 9" key="1">
    <citation type="submission" date="2019-03" db="EMBL/GenBank/DDBJ databases">
        <title>The genome sequence of Nitrosococcus wardiae strain D1FHST reveals the archetypal metabolic capacity of ammonia-oxidizing Gammaproteobacteria.</title>
        <authorList>
            <person name="Wang L."/>
            <person name="Lim C.K."/>
            <person name="Hanson T.E."/>
            <person name="Dang H."/>
            <person name="Klotz M.G."/>
        </authorList>
    </citation>
    <scope>NUCLEOTIDE SEQUENCE [LARGE SCALE GENOMIC DNA]</scope>
    <source>
        <strain evidence="8 9">D1FHS</strain>
    </source>
</reference>
<dbReference type="RefSeq" id="WP_134358304.1">
    <property type="nucleotide sequence ID" value="NZ_CP038033.1"/>
</dbReference>
<dbReference type="SFLD" id="SFLDS00005">
    <property type="entry name" value="Isoprenoid_Synthase_Type_I"/>
    <property type="match status" value="1"/>
</dbReference>
<keyword evidence="9" id="KW-1185">Reference proteome</keyword>
<keyword evidence="6" id="KW-0414">Isoprene biosynthesis</keyword>
<dbReference type="InterPro" id="IPR053378">
    <property type="entry name" value="Prenyl_diphosphate_synthase"/>
</dbReference>
<proteinExistence type="inferred from homology"/>
<dbReference type="SUPFAM" id="SSF48576">
    <property type="entry name" value="Terpenoid synthases"/>
    <property type="match status" value="1"/>
</dbReference>
<evidence type="ECO:0000313" key="9">
    <source>
        <dbReference type="Proteomes" id="UP000294325"/>
    </source>
</evidence>
<evidence type="ECO:0000256" key="1">
    <source>
        <dbReference type="ARBA" id="ARBA00001946"/>
    </source>
</evidence>
<evidence type="ECO:0000256" key="7">
    <source>
        <dbReference type="RuleBase" id="RU004466"/>
    </source>
</evidence>
<evidence type="ECO:0000256" key="6">
    <source>
        <dbReference type="ARBA" id="ARBA00023229"/>
    </source>
</evidence>
<dbReference type="PANTHER" id="PTHR43281:SF1">
    <property type="entry name" value="FARNESYL DIPHOSPHATE SYNTHASE"/>
    <property type="match status" value="1"/>
</dbReference>
<evidence type="ECO:0000256" key="2">
    <source>
        <dbReference type="ARBA" id="ARBA00006706"/>
    </source>
</evidence>
<sequence>MSSTDDWIGALQARTEQALERVLPPADKPPKRLHEAMRYAVLGGGKRLRPLLVYSTGMALGAPEAVLDAPASAVELIHAYSLVHDDLPSMDNDDLRRGHPTCHKAFDEATALLVGDALQSLAFRILATPTSALPAKNQIKMLVLLAEAAGSRGMAGGQAIDLEAVGQHLTLSELETMHRLKTGALIRASVLLGAWCHPTINPHTLENLDRFAQCIGLAFQIQDDVLDVESDTVTLGKPQGSDRARDKPTYPSLLGLTQAKAKAQSLLEEAHQALRVVDAPTEHLEWLADFVVQRRH</sequence>
<dbReference type="PROSITE" id="PS00723">
    <property type="entry name" value="POLYPRENYL_SYNTHASE_1"/>
    <property type="match status" value="1"/>
</dbReference>
<dbReference type="PANTHER" id="PTHR43281">
    <property type="entry name" value="FARNESYL DIPHOSPHATE SYNTHASE"/>
    <property type="match status" value="1"/>
</dbReference>
<dbReference type="GO" id="GO:0016114">
    <property type="term" value="P:terpenoid biosynthetic process"/>
    <property type="evidence" value="ECO:0007669"/>
    <property type="project" value="UniProtKB-ARBA"/>
</dbReference>
<dbReference type="GO" id="GO:0005737">
    <property type="term" value="C:cytoplasm"/>
    <property type="evidence" value="ECO:0007669"/>
    <property type="project" value="UniProtKB-ARBA"/>
</dbReference>
<dbReference type="Proteomes" id="UP000294325">
    <property type="component" value="Chromosome"/>
</dbReference>
<dbReference type="GO" id="GO:0046872">
    <property type="term" value="F:metal ion binding"/>
    <property type="evidence" value="ECO:0007669"/>
    <property type="project" value="UniProtKB-KW"/>
</dbReference>
<dbReference type="Gene3D" id="1.10.600.10">
    <property type="entry name" value="Farnesyl Diphosphate Synthase"/>
    <property type="match status" value="1"/>
</dbReference>
<dbReference type="InterPro" id="IPR000092">
    <property type="entry name" value="Polyprenyl_synt"/>
</dbReference>
<dbReference type="InterPro" id="IPR008949">
    <property type="entry name" value="Isoprenoid_synthase_dom_sf"/>
</dbReference>
<dbReference type="InterPro" id="IPR033749">
    <property type="entry name" value="Polyprenyl_synt_CS"/>
</dbReference>
<evidence type="ECO:0000313" key="8">
    <source>
        <dbReference type="EMBL" id="QBQ55035.1"/>
    </source>
</evidence>
<dbReference type="CDD" id="cd00685">
    <property type="entry name" value="Trans_IPPS_HT"/>
    <property type="match status" value="1"/>
</dbReference>
<dbReference type="NCBIfam" id="NF045485">
    <property type="entry name" value="FPPsyn"/>
    <property type="match status" value="1"/>
</dbReference>
<accession>A0A4V1AW13</accession>
<evidence type="ECO:0000256" key="5">
    <source>
        <dbReference type="ARBA" id="ARBA00022842"/>
    </source>
</evidence>
<keyword evidence="3 7" id="KW-0808">Transferase</keyword>
<dbReference type="GO" id="GO:0004337">
    <property type="term" value="F:(2E,6E)-farnesyl diphosphate synthase activity"/>
    <property type="evidence" value="ECO:0007669"/>
    <property type="project" value="UniProtKB-EC"/>
</dbReference>
<dbReference type="AlphaFoldDB" id="A0A4V1AW13"/>
<name>A0A4V1AW13_9GAMM</name>
<dbReference type="FunFam" id="1.10.600.10:FF:000001">
    <property type="entry name" value="Geranylgeranyl diphosphate synthase"/>
    <property type="match status" value="1"/>
</dbReference>
<dbReference type="KEGG" id="nwr:E3U44_11295"/>
<dbReference type="Pfam" id="PF00348">
    <property type="entry name" value="polyprenyl_synt"/>
    <property type="match status" value="1"/>
</dbReference>